<keyword evidence="1" id="KW-1133">Transmembrane helix</keyword>
<keyword evidence="3" id="KW-1185">Reference proteome</keyword>
<name>A0ABR4FPV5_9EURO</name>
<evidence type="ECO:0000313" key="3">
    <source>
        <dbReference type="Proteomes" id="UP001610563"/>
    </source>
</evidence>
<reference evidence="2 3" key="1">
    <citation type="submission" date="2024-07" db="EMBL/GenBank/DDBJ databases">
        <title>Section-level genome sequencing and comparative genomics of Aspergillus sections Usti and Cavernicolus.</title>
        <authorList>
            <consortium name="Lawrence Berkeley National Laboratory"/>
            <person name="Nybo J.L."/>
            <person name="Vesth T.C."/>
            <person name="Theobald S."/>
            <person name="Frisvad J.C."/>
            <person name="Larsen T.O."/>
            <person name="Kjaerboelling I."/>
            <person name="Rothschild-Mancinelli K."/>
            <person name="Lyhne E.K."/>
            <person name="Kogle M.E."/>
            <person name="Barry K."/>
            <person name="Clum A."/>
            <person name="Na H."/>
            <person name="Ledsgaard L."/>
            <person name="Lin J."/>
            <person name="Lipzen A."/>
            <person name="Kuo A."/>
            <person name="Riley R."/>
            <person name="Mondo S."/>
            <person name="Labutti K."/>
            <person name="Haridas S."/>
            <person name="Pangalinan J."/>
            <person name="Salamov A.A."/>
            <person name="Simmons B.A."/>
            <person name="Magnuson J.K."/>
            <person name="Chen J."/>
            <person name="Drula E."/>
            <person name="Henrissat B."/>
            <person name="Wiebenga A."/>
            <person name="Lubbers R.J."/>
            <person name="Gomes A.C."/>
            <person name="Makela M.R."/>
            <person name="Stajich J."/>
            <person name="Grigoriev I.V."/>
            <person name="Mortensen U.H."/>
            <person name="De Vries R.P."/>
            <person name="Baker S.E."/>
            <person name="Andersen M.R."/>
        </authorList>
    </citation>
    <scope>NUCLEOTIDE SEQUENCE [LARGE SCALE GENOMIC DNA]</scope>
    <source>
        <strain evidence="2 3">CBS 209.92</strain>
    </source>
</reference>
<feature type="transmembrane region" description="Helical" evidence="1">
    <location>
        <begin position="101"/>
        <end position="120"/>
    </location>
</feature>
<feature type="transmembrane region" description="Helical" evidence="1">
    <location>
        <begin position="75"/>
        <end position="95"/>
    </location>
</feature>
<evidence type="ECO:0000256" key="1">
    <source>
        <dbReference type="SAM" id="Phobius"/>
    </source>
</evidence>
<dbReference type="Proteomes" id="UP001610563">
    <property type="component" value="Unassembled WGS sequence"/>
</dbReference>
<evidence type="ECO:0000313" key="2">
    <source>
        <dbReference type="EMBL" id="KAL2785304.1"/>
    </source>
</evidence>
<keyword evidence="1" id="KW-0812">Transmembrane</keyword>
<sequence length="186" mass="20944">MFLCARPVEQSIKERKFHRKSEPQGGGRALQLHWLQPGNQAVGDQVFDAFAYNDLKNPLTQYVFSSNDKDPKSAFLVWIAIVITMGGFVLQFVGLRALHSSVAVFQLGAMLVMSFIRAALRTRRFDTNENLVGEMLDLVQGHELDWQALEFEASEKPSKDSDRVWLVRNSPVELQQGTATGSRFEG</sequence>
<keyword evidence="1" id="KW-0472">Membrane</keyword>
<comment type="caution">
    <text evidence="2">The sequence shown here is derived from an EMBL/GenBank/DDBJ whole genome shotgun (WGS) entry which is preliminary data.</text>
</comment>
<dbReference type="EMBL" id="JBFTWV010000148">
    <property type="protein sequence ID" value="KAL2785304.1"/>
    <property type="molecule type" value="Genomic_DNA"/>
</dbReference>
<organism evidence="2 3">
    <name type="scientific">Aspergillus keveii</name>
    <dbReference type="NCBI Taxonomy" id="714993"/>
    <lineage>
        <taxon>Eukaryota</taxon>
        <taxon>Fungi</taxon>
        <taxon>Dikarya</taxon>
        <taxon>Ascomycota</taxon>
        <taxon>Pezizomycotina</taxon>
        <taxon>Eurotiomycetes</taxon>
        <taxon>Eurotiomycetidae</taxon>
        <taxon>Eurotiales</taxon>
        <taxon>Aspergillaceae</taxon>
        <taxon>Aspergillus</taxon>
        <taxon>Aspergillus subgen. Nidulantes</taxon>
    </lineage>
</organism>
<accession>A0ABR4FPV5</accession>
<protein>
    <submittedName>
        <fullName evidence="2">Uncharacterized protein</fullName>
    </submittedName>
</protein>
<proteinExistence type="predicted"/>
<gene>
    <name evidence="2" type="ORF">BJX66DRAFT_61228</name>
</gene>